<protein>
    <submittedName>
        <fullName evidence="1">Spore coat protein I</fullName>
    </submittedName>
</protein>
<dbReference type="OrthoDB" id="9771902at2"/>
<organism evidence="1 2">
    <name type="scientific">Anaerobacterium chartisolvens</name>
    <dbReference type="NCBI Taxonomy" id="1297424"/>
    <lineage>
        <taxon>Bacteria</taxon>
        <taxon>Bacillati</taxon>
        <taxon>Bacillota</taxon>
        <taxon>Clostridia</taxon>
        <taxon>Eubacteriales</taxon>
        <taxon>Oscillospiraceae</taxon>
        <taxon>Anaerobacterium</taxon>
    </lineage>
</organism>
<reference evidence="1 2" key="1">
    <citation type="submission" date="2018-07" db="EMBL/GenBank/DDBJ databases">
        <title>Genomic Encyclopedia of Type Strains, Phase IV (KMG-IV): sequencing the most valuable type-strain genomes for metagenomic binning, comparative biology and taxonomic classification.</title>
        <authorList>
            <person name="Goeker M."/>
        </authorList>
    </citation>
    <scope>NUCLEOTIDE SEQUENCE [LARGE SCALE GENOMIC DNA]</scope>
    <source>
        <strain evidence="1 2">DSM 27016</strain>
    </source>
</reference>
<dbReference type="InterPro" id="IPR011009">
    <property type="entry name" value="Kinase-like_dom_sf"/>
</dbReference>
<dbReference type="PANTHER" id="PTHR39179:SF1">
    <property type="entry name" value="SPORE COAT PROTEIN I"/>
    <property type="match status" value="1"/>
</dbReference>
<evidence type="ECO:0000313" key="1">
    <source>
        <dbReference type="EMBL" id="RCX16088.1"/>
    </source>
</evidence>
<keyword evidence="1" id="KW-0167">Capsid protein</keyword>
<dbReference type="Gene3D" id="3.90.1200.10">
    <property type="match status" value="1"/>
</dbReference>
<accession>A0A369B641</accession>
<keyword evidence="1" id="KW-0946">Virion</keyword>
<dbReference type="Proteomes" id="UP000253034">
    <property type="component" value="Unassembled WGS sequence"/>
</dbReference>
<dbReference type="SUPFAM" id="SSF56112">
    <property type="entry name" value="Protein kinase-like (PK-like)"/>
    <property type="match status" value="1"/>
</dbReference>
<evidence type="ECO:0000313" key="2">
    <source>
        <dbReference type="Proteomes" id="UP000253034"/>
    </source>
</evidence>
<dbReference type="Gene3D" id="3.30.200.20">
    <property type="entry name" value="Phosphorylase Kinase, domain 1"/>
    <property type="match status" value="1"/>
</dbReference>
<comment type="caution">
    <text evidence="1">The sequence shown here is derived from an EMBL/GenBank/DDBJ whole genome shotgun (WGS) entry which is preliminary data.</text>
</comment>
<dbReference type="NCBIfam" id="TIGR02906">
    <property type="entry name" value="spore_CotS"/>
    <property type="match status" value="1"/>
</dbReference>
<dbReference type="EMBL" id="QPJT01000012">
    <property type="protein sequence ID" value="RCX16088.1"/>
    <property type="molecule type" value="Genomic_DNA"/>
</dbReference>
<dbReference type="RefSeq" id="WP_114298014.1">
    <property type="nucleotide sequence ID" value="NZ_QPJT01000012.1"/>
</dbReference>
<keyword evidence="2" id="KW-1185">Reference proteome</keyword>
<dbReference type="AlphaFoldDB" id="A0A369B641"/>
<dbReference type="GO" id="GO:0042601">
    <property type="term" value="C:endospore-forming forespore"/>
    <property type="evidence" value="ECO:0007669"/>
    <property type="project" value="TreeGrafter"/>
</dbReference>
<dbReference type="PANTHER" id="PTHR39179">
    <property type="entry name" value="SPORE COAT PROTEIN I"/>
    <property type="match status" value="1"/>
</dbReference>
<name>A0A369B641_9FIRM</name>
<sequence length="328" mass="38749">MQDRERELACKYNLEVKSSVPYKDGYLLNTQRGKIFLKKSLLSAERILFIYGAKEHLYNNGFKNLDRYLCNEEGLPYSSIDGFNYTACEVIEGSECNFDNTDDVIKASVMLGSLHKSSMGYVPPEGSKSRDDLGKLPCFFGKRLEEIKKLKKVAKKGRTKFDYMFLEHFDYFNCLGEDAISMLLNSQYEQIADNSRKQGIFCHHDFTHHNILQSAEKFFLINFDYCCFELKVYDLANLIRRKMRKCKWDINEAKIIVDSYRTVEKISSEELLIMKIMLQFPQKFWRVVNKYYNSKRSWSEKSFVFKMQEVIDEIECHKKFLENYEVLC</sequence>
<gene>
    <name evidence="1" type="ORF">DFR58_11270</name>
</gene>
<dbReference type="InterPro" id="IPR047175">
    <property type="entry name" value="CotS-like"/>
</dbReference>
<proteinExistence type="predicted"/>
<dbReference type="InterPro" id="IPR014255">
    <property type="entry name" value="Spore_coat_CotS"/>
</dbReference>